<keyword evidence="2" id="KW-0732">Signal</keyword>
<gene>
    <name evidence="3" type="ORF">GUITHDRAFT_141517</name>
</gene>
<reference evidence="4" key="3">
    <citation type="submission" date="2015-06" db="UniProtKB">
        <authorList>
            <consortium name="EnsemblProtists"/>
        </authorList>
    </citation>
    <scope>IDENTIFICATION</scope>
</reference>
<evidence type="ECO:0000313" key="3">
    <source>
        <dbReference type="EMBL" id="EKX42045.1"/>
    </source>
</evidence>
<name>L1J1S9_GUITC</name>
<accession>L1J1S9</accession>
<reference evidence="5" key="2">
    <citation type="submission" date="2012-11" db="EMBL/GenBank/DDBJ databases">
        <authorList>
            <person name="Kuo A."/>
            <person name="Curtis B.A."/>
            <person name="Tanifuji G."/>
            <person name="Burki F."/>
            <person name="Gruber A."/>
            <person name="Irimia M."/>
            <person name="Maruyama S."/>
            <person name="Arias M.C."/>
            <person name="Ball S.G."/>
            <person name="Gile G.H."/>
            <person name="Hirakawa Y."/>
            <person name="Hopkins J.F."/>
            <person name="Rensing S.A."/>
            <person name="Schmutz J."/>
            <person name="Symeonidi A."/>
            <person name="Elias M."/>
            <person name="Eveleigh R.J."/>
            <person name="Herman E.K."/>
            <person name="Klute M.J."/>
            <person name="Nakayama T."/>
            <person name="Obornik M."/>
            <person name="Reyes-Prieto A."/>
            <person name="Armbrust E.V."/>
            <person name="Aves S.J."/>
            <person name="Beiko R.G."/>
            <person name="Coutinho P."/>
            <person name="Dacks J.B."/>
            <person name="Durnford D.G."/>
            <person name="Fast N.M."/>
            <person name="Green B.R."/>
            <person name="Grisdale C."/>
            <person name="Hempe F."/>
            <person name="Henrissat B."/>
            <person name="Hoppner M.P."/>
            <person name="Ishida K.-I."/>
            <person name="Kim E."/>
            <person name="Koreny L."/>
            <person name="Kroth P.G."/>
            <person name="Liu Y."/>
            <person name="Malik S.-B."/>
            <person name="Maier U.G."/>
            <person name="McRose D."/>
            <person name="Mock T."/>
            <person name="Neilson J.A."/>
            <person name="Onodera N.T."/>
            <person name="Poole A.M."/>
            <person name="Pritham E.J."/>
            <person name="Richards T.A."/>
            <person name="Rocap G."/>
            <person name="Roy S.W."/>
            <person name="Sarai C."/>
            <person name="Schaack S."/>
            <person name="Shirato S."/>
            <person name="Slamovits C.H."/>
            <person name="Spencer D.F."/>
            <person name="Suzuki S."/>
            <person name="Worden A.Z."/>
            <person name="Zauner S."/>
            <person name="Barry K."/>
            <person name="Bell C."/>
            <person name="Bharti A.K."/>
            <person name="Crow J.A."/>
            <person name="Grimwood J."/>
            <person name="Kramer R."/>
            <person name="Lindquist E."/>
            <person name="Lucas S."/>
            <person name="Salamov A."/>
            <person name="McFadden G.I."/>
            <person name="Lane C.E."/>
            <person name="Keeling P.J."/>
            <person name="Gray M.W."/>
            <person name="Grigoriev I.V."/>
            <person name="Archibald J.M."/>
        </authorList>
    </citation>
    <scope>NUCLEOTIDE SEQUENCE</scope>
    <source>
        <strain evidence="5">CCMP2712</strain>
    </source>
</reference>
<dbReference type="RefSeq" id="XP_005829025.1">
    <property type="nucleotide sequence ID" value="XM_005828968.1"/>
</dbReference>
<evidence type="ECO:0000256" key="2">
    <source>
        <dbReference type="SAM" id="SignalP"/>
    </source>
</evidence>
<dbReference type="AlphaFoldDB" id="L1J1S9"/>
<proteinExistence type="predicted"/>
<reference evidence="3 5" key="1">
    <citation type="journal article" date="2012" name="Nature">
        <title>Algal genomes reveal evolutionary mosaicism and the fate of nucleomorphs.</title>
        <authorList>
            <consortium name="DOE Joint Genome Institute"/>
            <person name="Curtis B.A."/>
            <person name="Tanifuji G."/>
            <person name="Burki F."/>
            <person name="Gruber A."/>
            <person name="Irimia M."/>
            <person name="Maruyama S."/>
            <person name="Arias M.C."/>
            <person name="Ball S.G."/>
            <person name="Gile G.H."/>
            <person name="Hirakawa Y."/>
            <person name="Hopkins J.F."/>
            <person name="Kuo A."/>
            <person name="Rensing S.A."/>
            <person name="Schmutz J."/>
            <person name="Symeonidi A."/>
            <person name="Elias M."/>
            <person name="Eveleigh R.J."/>
            <person name="Herman E.K."/>
            <person name="Klute M.J."/>
            <person name="Nakayama T."/>
            <person name="Obornik M."/>
            <person name="Reyes-Prieto A."/>
            <person name="Armbrust E.V."/>
            <person name="Aves S.J."/>
            <person name="Beiko R.G."/>
            <person name="Coutinho P."/>
            <person name="Dacks J.B."/>
            <person name="Durnford D.G."/>
            <person name="Fast N.M."/>
            <person name="Green B.R."/>
            <person name="Grisdale C.J."/>
            <person name="Hempel F."/>
            <person name="Henrissat B."/>
            <person name="Hoppner M.P."/>
            <person name="Ishida K."/>
            <person name="Kim E."/>
            <person name="Koreny L."/>
            <person name="Kroth P.G."/>
            <person name="Liu Y."/>
            <person name="Malik S.B."/>
            <person name="Maier U.G."/>
            <person name="McRose D."/>
            <person name="Mock T."/>
            <person name="Neilson J.A."/>
            <person name="Onodera N.T."/>
            <person name="Poole A.M."/>
            <person name="Pritham E.J."/>
            <person name="Richards T.A."/>
            <person name="Rocap G."/>
            <person name="Roy S.W."/>
            <person name="Sarai C."/>
            <person name="Schaack S."/>
            <person name="Shirato S."/>
            <person name="Slamovits C.H."/>
            <person name="Spencer D.F."/>
            <person name="Suzuki S."/>
            <person name="Worden A.Z."/>
            <person name="Zauner S."/>
            <person name="Barry K."/>
            <person name="Bell C."/>
            <person name="Bharti A.K."/>
            <person name="Crow J.A."/>
            <person name="Grimwood J."/>
            <person name="Kramer R."/>
            <person name="Lindquist E."/>
            <person name="Lucas S."/>
            <person name="Salamov A."/>
            <person name="McFadden G.I."/>
            <person name="Lane C.E."/>
            <person name="Keeling P.J."/>
            <person name="Gray M.W."/>
            <person name="Grigoriev I.V."/>
            <person name="Archibald J.M."/>
        </authorList>
    </citation>
    <scope>NUCLEOTIDE SEQUENCE</scope>
    <source>
        <strain evidence="3 5">CCMP2712</strain>
    </source>
</reference>
<dbReference type="PROSITE" id="PS51257">
    <property type="entry name" value="PROKAR_LIPOPROTEIN"/>
    <property type="match status" value="1"/>
</dbReference>
<evidence type="ECO:0000313" key="5">
    <source>
        <dbReference type="Proteomes" id="UP000011087"/>
    </source>
</evidence>
<dbReference type="PaxDb" id="55529-EKX42045"/>
<dbReference type="Proteomes" id="UP000011087">
    <property type="component" value="Unassembled WGS sequence"/>
</dbReference>
<dbReference type="EnsemblProtists" id="EKX42045">
    <property type="protein sequence ID" value="EKX42045"/>
    <property type="gene ID" value="GUITHDRAFT_141517"/>
</dbReference>
<evidence type="ECO:0000256" key="1">
    <source>
        <dbReference type="SAM" id="MobiDB-lite"/>
    </source>
</evidence>
<dbReference type="HOGENOM" id="CLU_1790608_0_0_1"/>
<dbReference type="EMBL" id="JH993019">
    <property type="protein sequence ID" value="EKX42045.1"/>
    <property type="molecule type" value="Genomic_DNA"/>
</dbReference>
<organism evidence="3">
    <name type="scientific">Guillardia theta (strain CCMP2712)</name>
    <name type="common">Cryptophyte</name>
    <dbReference type="NCBI Taxonomy" id="905079"/>
    <lineage>
        <taxon>Eukaryota</taxon>
        <taxon>Cryptophyceae</taxon>
        <taxon>Pyrenomonadales</taxon>
        <taxon>Geminigeraceae</taxon>
        <taxon>Guillardia</taxon>
    </lineage>
</organism>
<feature type="region of interest" description="Disordered" evidence="1">
    <location>
        <begin position="105"/>
        <end position="145"/>
    </location>
</feature>
<keyword evidence="5" id="KW-1185">Reference proteome</keyword>
<dbReference type="KEGG" id="gtt:GUITHDRAFT_141517"/>
<evidence type="ECO:0000313" key="4">
    <source>
        <dbReference type="EnsemblProtists" id="EKX42045"/>
    </source>
</evidence>
<feature type="chain" id="PRO_5008770778" evidence="2">
    <location>
        <begin position="25"/>
        <end position="145"/>
    </location>
</feature>
<protein>
    <submittedName>
        <fullName evidence="3 4">Uncharacterized protein</fullName>
    </submittedName>
</protein>
<feature type="signal peptide" evidence="2">
    <location>
        <begin position="1"/>
        <end position="24"/>
    </location>
</feature>
<feature type="compositionally biased region" description="Basic and acidic residues" evidence="1">
    <location>
        <begin position="114"/>
        <end position="145"/>
    </location>
</feature>
<sequence length="145" mass="16002">MLRRWQGARAALMVVAMSVSLVSCELQQGEEGGDGSCKASFKHWISEGATAFPRLKIKTSPGMDPIMQFQDTEAVPEGNLGKARVDISVRSSVAENIHQHNLPQEMEIGEDPVLADKAEATKQARLAKEEQAKKEREMQDPKISR</sequence>
<dbReference type="GeneID" id="17298666"/>